<sequence length="133" mass="15492">MKIIYIKKEDSIEIKDDLKNNYFFVKFLVGLNILNAALRLINIKETGFGFQEIVWLIVGIVSLVVLYFFLFKRSTSDKIALNEIKRLKVNSVFGRKRYSLELTNGKQRNLIRLKDENELSELKKFLNNCGAKA</sequence>
<keyword evidence="1" id="KW-0472">Membrane</keyword>
<feature type="transmembrane region" description="Helical" evidence="1">
    <location>
        <begin position="21"/>
        <end position="41"/>
    </location>
</feature>
<dbReference type="AlphaFoldDB" id="A0A9X3CZY2"/>
<proteinExistence type="predicted"/>
<comment type="caution">
    <text evidence="2">The sequence shown here is derived from an EMBL/GenBank/DDBJ whole genome shotgun (WGS) entry which is preliminary data.</text>
</comment>
<protein>
    <submittedName>
        <fullName evidence="2">Uncharacterized protein</fullName>
    </submittedName>
</protein>
<feature type="transmembrane region" description="Helical" evidence="1">
    <location>
        <begin position="53"/>
        <end position="71"/>
    </location>
</feature>
<dbReference type="RefSeq" id="WP_266071219.1">
    <property type="nucleotide sequence ID" value="NZ_JAPJDA010000038.1"/>
</dbReference>
<name>A0A9X3CZY2_9FLAO</name>
<keyword evidence="1" id="KW-0812">Transmembrane</keyword>
<evidence type="ECO:0000313" key="2">
    <source>
        <dbReference type="EMBL" id="MCX2839804.1"/>
    </source>
</evidence>
<dbReference type="EMBL" id="JAPJDA010000038">
    <property type="protein sequence ID" value="MCX2839804.1"/>
    <property type="molecule type" value="Genomic_DNA"/>
</dbReference>
<accession>A0A9X3CZY2</accession>
<organism evidence="2 3">
    <name type="scientific">Salinimicrobium profundisediminis</name>
    <dbReference type="NCBI Taxonomy" id="2994553"/>
    <lineage>
        <taxon>Bacteria</taxon>
        <taxon>Pseudomonadati</taxon>
        <taxon>Bacteroidota</taxon>
        <taxon>Flavobacteriia</taxon>
        <taxon>Flavobacteriales</taxon>
        <taxon>Flavobacteriaceae</taxon>
        <taxon>Salinimicrobium</taxon>
    </lineage>
</organism>
<dbReference type="Proteomes" id="UP001148482">
    <property type="component" value="Unassembled WGS sequence"/>
</dbReference>
<keyword evidence="1" id="KW-1133">Transmembrane helix</keyword>
<gene>
    <name evidence="2" type="ORF">OQ279_16785</name>
</gene>
<evidence type="ECO:0000256" key="1">
    <source>
        <dbReference type="SAM" id="Phobius"/>
    </source>
</evidence>
<reference evidence="2" key="1">
    <citation type="submission" date="2022-11" db="EMBL/GenBank/DDBJ databases">
        <title>Salinimicrobium profundisediminis sp. nov., isolated from deep-sea sediment of the Mariana Trench.</title>
        <authorList>
            <person name="Fu H."/>
        </authorList>
    </citation>
    <scope>NUCLEOTIDE SEQUENCE</scope>
    <source>
        <strain evidence="2">MT39</strain>
    </source>
</reference>
<evidence type="ECO:0000313" key="3">
    <source>
        <dbReference type="Proteomes" id="UP001148482"/>
    </source>
</evidence>
<keyword evidence="3" id="KW-1185">Reference proteome</keyword>